<feature type="compositionally biased region" description="Basic and acidic residues" evidence="1">
    <location>
        <begin position="16"/>
        <end position="25"/>
    </location>
</feature>
<gene>
    <name evidence="2" type="ORF">SDJN03_24565</name>
</gene>
<dbReference type="AlphaFoldDB" id="A0AAV6M7T1"/>
<accession>A0AAV6M7T1</accession>
<sequence>MHMKMLTPEKPGNSGKELKGREQGHRQVPTLEEISSSSVLHNGTIVFVHQFGKNYPGTTLLKPNQKPNCALDLLPGHDLNQNPFSSKKDWQIDCRGLCSNYVDD</sequence>
<organism evidence="2 3">
    <name type="scientific">Cucurbita argyrosperma subsp. sororia</name>
    <dbReference type="NCBI Taxonomy" id="37648"/>
    <lineage>
        <taxon>Eukaryota</taxon>
        <taxon>Viridiplantae</taxon>
        <taxon>Streptophyta</taxon>
        <taxon>Embryophyta</taxon>
        <taxon>Tracheophyta</taxon>
        <taxon>Spermatophyta</taxon>
        <taxon>Magnoliopsida</taxon>
        <taxon>eudicotyledons</taxon>
        <taxon>Gunneridae</taxon>
        <taxon>Pentapetalae</taxon>
        <taxon>rosids</taxon>
        <taxon>fabids</taxon>
        <taxon>Cucurbitales</taxon>
        <taxon>Cucurbitaceae</taxon>
        <taxon>Cucurbiteae</taxon>
        <taxon>Cucurbita</taxon>
    </lineage>
</organism>
<evidence type="ECO:0000313" key="2">
    <source>
        <dbReference type="EMBL" id="KAG6576991.1"/>
    </source>
</evidence>
<proteinExistence type="predicted"/>
<keyword evidence="3" id="KW-1185">Reference proteome</keyword>
<protein>
    <submittedName>
        <fullName evidence="2">Uncharacterized protein</fullName>
    </submittedName>
</protein>
<evidence type="ECO:0000313" key="3">
    <source>
        <dbReference type="Proteomes" id="UP000685013"/>
    </source>
</evidence>
<name>A0AAV6M7T1_9ROSI</name>
<evidence type="ECO:0000256" key="1">
    <source>
        <dbReference type="SAM" id="MobiDB-lite"/>
    </source>
</evidence>
<comment type="caution">
    <text evidence="2">The sequence shown here is derived from an EMBL/GenBank/DDBJ whole genome shotgun (WGS) entry which is preliminary data.</text>
</comment>
<dbReference type="Proteomes" id="UP000685013">
    <property type="component" value="Chromosome 16"/>
</dbReference>
<feature type="region of interest" description="Disordered" evidence="1">
    <location>
        <begin position="1"/>
        <end position="27"/>
    </location>
</feature>
<feature type="non-terminal residue" evidence="2">
    <location>
        <position position="1"/>
    </location>
</feature>
<reference evidence="2 3" key="1">
    <citation type="journal article" date="2021" name="Hortic Res">
        <title>The domestication of Cucurbita argyrosperma as revealed by the genome of its wild relative.</title>
        <authorList>
            <person name="Barrera-Redondo J."/>
            <person name="Sanchez-de la Vega G."/>
            <person name="Aguirre-Liguori J.A."/>
            <person name="Castellanos-Morales G."/>
            <person name="Gutierrez-Guerrero Y.T."/>
            <person name="Aguirre-Dugua X."/>
            <person name="Aguirre-Planter E."/>
            <person name="Tenaillon M.I."/>
            <person name="Lira-Saade R."/>
            <person name="Eguiarte L.E."/>
        </authorList>
    </citation>
    <scope>NUCLEOTIDE SEQUENCE [LARGE SCALE GENOMIC DNA]</scope>
    <source>
        <strain evidence="2">JBR-2021</strain>
    </source>
</reference>
<dbReference type="EMBL" id="JAGKQH010000016">
    <property type="protein sequence ID" value="KAG6576991.1"/>
    <property type="molecule type" value="Genomic_DNA"/>
</dbReference>